<dbReference type="PANTHER" id="PTHR47326:SF1">
    <property type="entry name" value="HTH PSQ-TYPE DOMAIN-CONTAINING PROTEIN"/>
    <property type="match status" value="1"/>
</dbReference>
<dbReference type="GO" id="GO:0003676">
    <property type="term" value="F:nucleic acid binding"/>
    <property type="evidence" value="ECO:0007669"/>
    <property type="project" value="InterPro"/>
</dbReference>
<evidence type="ECO:0000313" key="1">
    <source>
        <dbReference type="EMBL" id="GAA49073.1"/>
    </source>
</evidence>
<dbReference type="EMBL" id="DF142928">
    <property type="protein sequence ID" value="GAA49073.1"/>
    <property type="molecule type" value="Genomic_DNA"/>
</dbReference>
<sequence>MTENKWIVNDTYVLPDGFSDENAAKHYIAAEHDPCRPHLRRQLIHNESHYWIMLGHHFLEQVEKFMHRSEPFALHERMHNWTLDSHTVRHQEDFRSFASTEGISSATIKSNYAAPTQQSRSMFQVVVVYILSGENLADFSGHKLPHFTRRHSVFQNGPAAIRKWRVFIVQHPHIQAQTTGQKHRTDIAVLTAESSVHQQLDICKPSSHHRKLLLLFSSNGRRRSSGNFVIAPVLRILKHGRLKARLSQTVTLLKTRLLLGVFVDHRMTSGDNHGPQRGLVLDYEQAQLDRQSFLCVITLGSQTGRKSLSDERASIVQNAVEQFQSQSTMASSLITQVSQLTGILRASVHRIMRRHLHLCQYYFTLLQNITEEDKEQRVTFANWLLDNEEIVPNILWSDEANFSVDGIINKHNCVIWSREAPHEYLTHNLYSPHLCVWMGFSSKCLLRPFFFDATVSGDSYLHMLRTHVIPQLKQHKRSSTVFQQDGAPPHYSNQVRAYLREQFFDERVIARGFPNFWPARSPDLTPLDYWYWGMIKTRVYHEHKPKNLVELRARIEEECARVPLNEVKHAVSHFLYTKPP</sequence>
<reference key="2">
    <citation type="submission" date="2011-10" db="EMBL/GenBank/DDBJ databases">
        <title>The genome and transcriptome sequence of Clonorchis sinensis provide insights into the carcinogenic liver fluke.</title>
        <authorList>
            <person name="Wang X."/>
            <person name="Huang Y."/>
            <person name="Chen W."/>
            <person name="Liu H."/>
            <person name="Guo L."/>
            <person name="Chen Y."/>
            <person name="Luo F."/>
            <person name="Zhou W."/>
            <person name="Sun J."/>
            <person name="Mao Q."/>
            <person name="Liang P."/>
            <person name="Zhou C."/>
            <person name="Tian Y."/>
            <person name="Men J."/>
            <person name="Lv X."/>
            <person name="Huang L."/>
            <person name="Zhou J."/>
            <person name="Hu Y."/>
            <person name="Li R."/>
            <person name="Zhang F."/>
            <person name="Lei H."/>
            <person name="Li X."/>
            <person name="Hu X."/>
            <person name="Liang C."/>
            <person name="Xu J."/>
            <person name="Wu Z."/>
            <person name="Yu X."/>
        </authorList>
    </citation>
    <scope>NUCLEOTIDE SEQUENCE</scope>
    <source>
        <strain>Henan</strain>
    </source>
</reference>
<dbReference type="InterPro" id="IPR036397">
    <property type="entry name" value="RNaseH_sf"/>
</dbReference>
<organism evidence="1 2">
    <name type="scientific">Clonorchis sinensis</name>
    <name type="common">Chinese liver fluke</name>
    <dbReference type="NCBI Taxonomy" id="79923"/>
    <lineage>
        <taxon>Eukaryota</taxon>
        <taxon>Metazoa</taxon>
        <taxon>Spiralia</taxon>
        <taxon>Lophotrochozoa</taxon>
        <taxon>Platyhelminthes</taxon>
        <taxon>Trematoda</taxon>
        <taxon>Digenea</taxon>
        <taxon>Opisthorchiida</taxon>
        <taxon>Opisthorchiata</taxon>
        <taxon>Opisthorchiidae</taxon>
        <taxon>Clonorchis</taxon>
    </lineage>
</organism>
<dbReference type="Gene3D" id="3.30.420.10">
    <property type="entry name" value="Ribonuclease H-like superfamily/Ribonuclease H"/>
    <property type="match status" value="1"/>
</dbReference>
<proteinExistence type="predicted"/>
<gene>
    <name evidence="1" type="ORF">CLF_102450</name>
</gene>
<name>G7Y7Y8_CLOSI</name>
<accession>G7Y7Y8</accession>
<dbReference type="PANTHER" id="PTHR47326">
    <property type="entry name" value="TRANSPOSABLE ELEMENT TC3 TRANSPOSASE-LIKE PROTEIN"/>
    <property type="match status" value="1"/>
</dbReference>
<evidence type="ECO:0000313" key="2">
    <source>
        <dbReference type="Proteomes" id="UP000008909"/>
    </source>
</evidence>
<reference evidence="1" key="1">
    <citation type="journal article" date="2011" name="Genome Biol.">
        <title>The draft genome of the carcinogenic human liver fluke Clonorchis sinensis.</title>
        <authorList>
            <person name="Wang X."/>
            <person name="Chen W."/>
            <person name="Huang Y."/>
            <person name="Sun J."/>
            <person name="Men J."/>
            <person name="Liu H."/>
            <person name="Luo F."/>
            <person name="Guo L."/>
            <person name="Lv X."/>
            <person name="Deng C."/>
            <person name="Zhou C."/>
            <person name="Fan Y."/>
            <person name="Li X."/>
            <person name="Huang L."/>
            <person name="Hu Y."/>
            <person name="Liang C."/>
            <person name="Hu X."/>
            <person name="Xu J."/>
            <person name="Yu X."/>
        </authorList>
    </citation>
    <scope>NUCLEOTIDE SEQUENCE [LARGE SCALE GENOMIC DNA]</scope>
    <source>
        <strain evidence="1">Henan</strain>
    </source>
</reference>
<dbReference type="AlphaFoldDB" id="G7Y7Y8"/>
<dbReference type="Proteomes" id="UP000008909">
    <property type="component" value="Unassembled WGS sequence"/>
</dbReference>
<keyword evidence="2" id="KW-1185">Reference proteome</keyword>
<protein>
    <submittedName>
        <fullName evidence="1">Transposable element Tc3 transposase</fullName>
    </submittedName>
</protein>